<reference evidence="2 3" key="1">
    <citation type="submission" date="2019-08" db="EMBL/GenBank/DDBJ databases">
        <title>Marinobacter ZYF650 sp. nov., a marine bacterium isolated from seawater of the Mariana trench.</title>
        <authorList>
            <person name="Ahmad W."/>
        </authorList>
    </citation>
    <scope>NUCLEOTIDE SEQUENCE [LARGE SCALE GENOMIC DNA]</scope>
    <source>
        <strain evidence="2 3">ZYF650</strain>
    </source>
</reference>
<protein>
    <submittedName>
        <fullName evidence="2">Uncharacterized protein</fullName>
    </submittedName>
</protein>
<dbReference type="EMBL" id="VTUU01000003">
    <property type="protein sequence ID" value="KAA1174228.1"/>
    <property type="molecule type" value="Genomic_DNA"/>
</dbReference>
<name>A0A5B0VIK3_9GAMM</name>
<evidence type="ECO:0000256" key="1">
    <source>
        <dbReference type="SAM" id="Phobius"/>
    </source>
</evidence>
<organism evidence="2 3">
    <name type="scientific">Marinobacter salinexigens</name>
    <dbReference type="NCBI Taxonomy" id="2919747"/>
    <lineage>
        <taxon>Bacteria</taxon>
        <taxon>Pseudomonadati</taxon>
        <taxon>Pseudomonadota</taxon>
        <taxon>Gammaproteobacteria</taxon>
        <taxon>Pseudomonadales</taxon>
        <taxon>Marinobacteraceae</taxon>
        <taxon>Marinobacter</taxon>
    </lineage>
</organism>
<dbReference type="AlphaFoldDB" id="A0A5B0VIK3"/>
<feature type="transmembrane region" description="Helical" evidence="1">
    <location>
        <begin position="12"/>
        <end position="30"/>
    </location>
</feature>
<comment type="caution">
    <text evidence="2">The sequence shown here is derived from an EMBL/GenBank/DDBJ whole genome shotgun (WGS) entry which is preliminary data.</text>
</comment>
<keyword evidence="1" id="KW-0812">Transmembrane</keyword>
<gene>
    <name evidence="2" type="ORF">FWJ25_08265</name>
</gene>
<evidence type="ECO:0000313" key="3">
    <source>
        <dbReference type="Proteomes" id="UP000323161"/>
    </source>
</evidence>
<keyword evidence="3" id="KW-1185">Reference proteome</keyword>
<accession>A0A5B0VIK3</accession>
<keyword evidence="1" id="KW-1133">Transmembrane helix</keyword>
<evidence type="ECO:0000313" key="2">
    <source>
        <dbReference type="EMBL" id="KAA1174228.1"/>
    </source>
</evidence>
<feature type="transmembrane region" description="Helical" evidence="1">
    <location>
        <begin position="42"/>
        <end position="60"/>
    </location>
</feature>
<keyword evidence="1" id="KW-0472">Membrane</keyword>
<proteinExistence type="predicted"/>
<sequence length="79" mass="8446">MSDEAGSARSKFRSHIVIEVALVAALVAYMVLAQEKAVGEDFAFTVAGAGLMALVSYWTLHTLRDGLEVIVSRVRGVGH</sequence>
<dbReference type="Proteomes" id="UP000323161">
    <property type="component" value="Unassembled WGS sequence"/>
</dbReference>
<dbReference type="RefSeq" id="WP_149599793.1">
    <property type="nucleotide sequence ID" value="NZ_VTUU01000003.1"/>
</dbReference>